<evidence type="ECO:0000313" key="1">
    <source>
        <dbReference type="EMBL" id="KAJ1110238.1"/>
    </source>
</evidence>
<keyword evidence="2" id="KW-1185">Reference proteome</keyword>
<evidence type="ECO:0000313" key="2">
    <source>
        <dbReference type="Proteomes" id="UP001066276"/>
    </source>
</evidence>
<protein>
    <submittedName>
        <fullName evidence="1">Uncharacterized protein</fullName>
    </submittedName>
</protein>
<gene>
    <name evidence="1" type="ORF">NDU88_007593</name>
</gene>
<organism evidence="1 2">
    <name type="scientific">Pleurodeles waltl</name>
    <name type="common">Iberian ribbed newt</name>
    <dbReference type="NCBI Taxonomy" id="8319"/>
    <lineage>
        <taxon>Eukaryota</taxon>
        <taxon>Metazoa</taxon>
        <taxon>Chordata</taxon>
        <taxon>Craniata</taxon>
        <taxon>Vertebrata</taxon>
        <taxon>Euteleostomi</taxon>
        <taxon>Amphibia</taxon>
        <taxon>Batrachia</taxon>
        <taxon>Caudata</taxon>
        <taxon>Salamandroidea</taxon>
        <taxon>Salamandridae</taxon>
        <taxon>Pleurodelinae</taxon>
        <taxon>Pleurodeles</taxon>
    </lineage>
</organism>
<reference evidence="1" key="1">
    <citation type="journal article" date="2022" name="bioRxiv">
        <title>Sequencing and chromosome-scale assembly of the giantPleurodeles waltlgenome.</title>
        <authorList>
            <person name="Brown T."/>
            <person name="Elewa A."/>
            <person name="Iarovenko S."/>
            <person name="Subramanian E."/>
            <person name="Araus A.J."/>
            <person name="Petzold A."/>
            <person name="Susuki M."/>
            <person name="Suzuki K.-i.T."/>
            <person name="Hayashi T."/>
            <person name="Toyoda A."/>
            <person name="Oliveira C."/>
            <person name="Osipova E."/>
            <person name="Leigh N.D."/>
            <person name="Simon A."/>
            <person name="Yun M.H."/>
        </authorList>
    </citation>
    <scope>NUCLEOTIDE SEQUENCE</scope>
    <source>
        <strain evidence="1">20211129_DDA</strain>
        <tissue evidence="1">Liver</tissue>
    </source>
</reference>
<proteinExistence type="predicted"/>
<accession>A0AAV7N7C8</accession>
<dbReference type="EMBL" id="JANPWB010000013">
    <property type="protein sequence ID" value="KAJ1110238.1"/>
    <property type="molecule type" value="Genomic_DNA"/>
</dbReference>
<dbReference type="Proteomes" id="UP001066276">
    <property type="component" value="Chromosome 9"/>
</dbReference>
<comment type="caution">
    <text evidence="1">The sequence shown here is derived from an EMBL/GenBank/DDBJ whole genome shotgun (WGS) entry which is preliminary data.</text>
</comment>
<sequence>MRALSEFLRRGARQEAREFLPARVSHRENEDTASSPFVNLDTFKVAAHRLSIHARTVVPKATEKYFKTCVGPHIDTERWLLDKLTLWPTYGEIREKVARINE</sequence>
<dbReference type="AlphaFoldDB" id="A0AAV7N7C8"/>
<name>A0AAV7N7C8_PLEWA</name>